<organism evidence="1 2">
    <name type="scientific">Methanospirillum lacunae</name>
    <dbReference type="NCBI Taxonomy" id="668570"/>
    <lineage>
        <taxon>Archaea</taxon>
        <taxon>Methanobacteriati</taxon>
        <taxon>Methanobacteriota</taxon>
        <taxon>Stenosarchaea group</taxon>
        <taxon>Methanomicrobia</taxon>
        <taxon>Methanomicrobiales</taxon>
        <taxon>Methanospirillaceae</taxon>
        <taxon>Methanospirillum</taxon>
    </lineage>
</organism>
<evidence type="ECO:0008006" key="3">
    <source>
        <dbReference type="Google" id="ProtNLM"/>
    </source>
</evidence>
<dbReference type="AlphaFoldDB" id="A0A2V2N5Z7"/>
<dbReference type="Proteomes" id="UP000245657">
    <property type="component" value="Unassembled WGS sequence"/>
</dbReference>
<gene>
    <name evidence="1" type="ORF">DK846_13970</name>
</gene>
<dbReference type="RefSeq" id="WP_109969585.1">
    <property type="nucleotide sequence ID" value="NZ_CP176093.1"/>
</dbReference>
<accession>A0A2V2N5Z7</accession>
<dbReference type="Gene3D" id="3.90.550.10">
    <property type="entry name" value="Spore Coat Polysaccharide Biosynthesis Protein SpsA, Chain A"/>
    <property type="match status" value="1"/>
</dbReference>
<keyword evidence="2" id="KW-1185">Reference proteome</keyword>
<name>A0A2V2N5Z7_9EURY</name>
<evidence type="ECO:0000313" key="1">
    <source>
        <dbReference type="EMBL" id="PWR70713.1"/>
    </source>
</evidence>
<proteinExistence type="predicted"/>
<sequence>MNKKTLALFTTIYPEGKRFLNDFFSSLWDQSDLDFDTWVGLDRIQENEVKPYFGSNDRITYIERKSDESPSSLRQRAIKQIMKNYDAIIFVDSDDILEPNRVEAARNMLKICDVGGCALTIINEAGKPLGSIFQYPKESIIASKIPLCNNVFGLSNTIYTTNILEKILPIPDNCVLVDWFLATSAWIRGARFSFDIIPRMKYRQYGMNTARIIPPFTQEYILKAAEMALNHYLLVISSLSHIPSQHKTQLEEQEDKIRTFLSIMKQDQDKLLLYIQKLNELPSEHIWWDMVAHPHLDNIWKN</sequence>
<dbReference type="SUPFAM" id="SSF53448">
    <property type="entry name" value="Nucleotide-diphospho-sugar transferases"/>
    <property type="match status" value="1"/>
</dbReference>
<dbReference type="InterPro" id="IPR029044">
    <property type="entry name" value="Nucleotide-diphossugar_trans"/>
</dbReference>
<dbReference type="GeneID" id="97548417"/>
<evidence type="ECO:0000313" key="2">
    <source>
        <dbReference type="Proteomes" id="UP000245657"/>
    </source>
</evidence>
<dbReference type="EMBL" id="QGMY01000010">
    <property type="protein sequence ID" value="PWR70713.1"/>
    <property type="molecule type" value="Genomic_DNA"/>
</dbReference>
<comment type="caution">
    <text evidence="1">The sequence shown here is derived from an EMBL/GenBank/DDBJ whole genome shotgun (WGS) entry which is preliminary data.</text>
</comment>
<dbReference type="CDD" id="cd00761">
    <property type="entry name" value="Glyco_tranf_GTA_type"/>
    <property type="match status" value="1"/>
</dbReference>
<reference evidence="1 2" key="1">
    <citation type="submission" date="2018-05" db="EMBL/GenBank/DDBJ databases">
        <title>Draft genome of Methanospirillum lacunae Ki8-1.</title>
        <authorList>
            <person name="Dueholm M.S."/>
            <person name="Nielsen P.H."/>
            <person name="Bakmann L.F."/>
            <person name="Otzen D.E."/>
        </authorList>
    </citation>
    <scope>NUCLEOTIDE SEQUENCE [LARGE SCALE GENOMIC DNA]</scope>
    <source>
        <strain evidence="1 2">Ki8-1</strain>
    </source>
</reference>
<dbReference type="OrthoDB" id="118881at2157"/>
<protein>
    <recommendedName>
        <fullName evidence="3">Glycosyltransferase 2-like domain-containing protein</fullName>
    </recommendedName>
</protein>